<keyword evidence="4 7" id="KW-0812">Transmembrane</keyword>
<evidence type="ECO:0000259" key="9">
    <source>
        <dbReference type="Pfam" id="PF20730"/>
    </source>
</evidence>
<evidence type="ECO:0000256" key="6">
    <source>
        <dbReference type="ARBA" id="ARBA00023136"/>
    </source>
</evidence>
<feature type="transmembrane region" description="Helical" evidence="7">
    <location>
        <begin position="42"/>
        <end position="60"/>
    </location>
</feature>
<sequence length="234" mass="26537">MDFFAGQDSLTSIQWALRAIVGFFFLLIIAKAMGQRSISQLRFLDFVIALLIGNIIAHPLSDEGLGLKGSMITMSILIILYVACVLLSLRWQLLRKIFDPSPITLIENGQINYKNLHKARITVDILLSELRKEKTESIQKVALALWEPGGTISLFLNPKNQPITPADVALPTKPFTLPRTIIKERKIDQHELKQFGKDEQWIVNTLKNTYNVNVNDVLLATLDTDENLTFFLYK</sequence>
<dbReference type="Pfam" id="PF20730">
    <property type="entry name" value="YetF_N"/>
    <property type="match status" value="1"/>
</dbReference>
<feature type="transmembrane region" description="Helical" evidence="7">
    <location>
        <begin position="12"/>
        <end position="30"/>
    </location>
</feature>
<evidence type="ECO:0000259" key="8">
    <source>
        <dbReference type="Pfam" id="PF04239"/>
    </source>
</evidence>
<accession>A0ABS7USV5</accession>
<comment type="caution">
    <text evidence="10">The sequence shown here is derived from an EMBL/GenBank/DDBJ whole genome shotgun (WGS) entry which is preliminary data.</text>
</comment>
<keyword evidence="6 7" id="KW-0472">Membrane</keyword>
<name>A0ABS7USV5_9BACI</name>
<evidence type="ECO:0000256" key="1">
    <source>
        <dbReference type="ARBA" id="ARBA00004651"/>
    </source>
</evidence>
<dbReference type="PANTHER" id="PTHR34582">
    <property type="entry name" value="UPF0702 TRANSMEMBRANE PROTEIN YCAP"/>
    <property type="match status" value="1"/>
</dbReference>
<evidence type="ECO:0000256" key="4">
    <source>
        <dbReference type="ARBA" id="ARBA00022692"/>
    </source>
</evidence>
<dbReference type="PANTHER" id="PTHR34582:SF5">
    <property type="entry name" value="UPF0702 TRANSMEMBRANE PROTEIN YETF"/>
    <property type="match status" value="1"/>
</dbReference>
<evidence type="ECO:0000313" key="11">
    <source>
        <dbReference type="Proteomes" id="UP001165287"/>
    </source>
</evidence>
<comment type="subcellular location">
    <subcellularLocation>
        <location evidence="1">Cell membrane</location>
        <topology evidence="1">Multi-pass membrane protein</topology>
    </subcellularLocation>
</comment>
<feature type="transmembrane region" description="Helical" evidence="7">
    <location>
        <begin position="72"/>
        <end position="89"/>
    </location>
</feature>
<keyword evidence="11" id="KW-1185">Reference proteome</keyword>
<feature type="domain" description="YetF-like N-terminal transmembrane" evidence="9">
    <location>
        <begin position="14"/>
        <end position="82"/>
    </location>
</feature>
<evidence type="ECO:0000256" key="3">
    <source>
        <dbReference type="ARBA" id="ARBA00022475"/>
    </source>
</evidence>
<dbReference type="RefSeq" id="WP_224139363.1">
    <property type="nucleotide sequence ID" value="NZ_JAIQUM010000025.1"/>
</dbReference>
<feature type="domain" description="YetF C-terminal" evidence="8">
    <location>
        <begin position="90"/>
        <end position="222"/>
    </location>
</feature>
<protein>
    <submittedName>
        <fullName evidence="10">DUF421 domain-containing protein</fullName>
    </submittedName>
</protein>
<dbReference type="Proteomes" id="UP001165287">
    <property type="component" value="Unassembled WGS sequence"/>
</dbReference>
<evidence type="ECO:0000256" key="5">
    <source>
        <dbReference type="ARBA" id="ARBA00022989"/>
    </source>
</evidence>
<dbReference type="Pfam" id="PF04239">
    <property type="entry name" value="DUF421"/>
    <property type="match status" value="1"/>
</dbReference>
<evidence type="ECO:0000256" key="2">
    <source>
        <dbReference type="ARBA" id="ARBA00006448"/>
    </source>
</evidence>
<reference evidence="10" key="1">
    <citation type="submission" date="2024-05" db="EMBL/GenBank/DDBJ databases">
        <title>Metabacillus sp. nov., isolated from the rhizosphere soil of tomato plants.</title>
        <authorList>
            <person name="Ma R."/>
        </authorList>
    </citation>
    <scope>NUCLEOTIDE SEQUENCE</scope>
    <source>
        <strain evidence="10">DBTR6</strain>
    </source>
</reference>
<comment type="similarity">
    <text evidence="2">Belongs to the UPF0702 family.</text>
</comment>
<organism evidence="10 11">
    <name type="scientific">Metabacillus rhizolycopersici</name>
    <dbReference type="NCBI Taxonomy" id="2875709"/>
    <lineage>
        <taxon>Bacteria</taxon>
        <taxon>Bacillati</taxon>
        <taxon>Bacillota</taxon>
        <taxon>Bacilli</taxon>
        <taxon>Bacillales</taxon>
        <taxon>Bacillaceae</taxon>
        <taxon>Metabacillus</taxon>
    </lineage>
</organism>
<evidence type="ECO:0000256" key="7">
    <source>
        <dbReference type="SAM" id="Phobius"/>
    </source>
</evidence>
<dbReference type="EMBL" id="JAIQUM010000025">
    <property type="protein sequence ID" value="MBZ5751083.1"/>
    <property type="molecule type" value="Genomic_DNA"/>
</dbReference>
<dbReference type="InterPro" id="IPR048454">
    <property type="entry name" value="YetF_N"/>
</dbReference>
<keyword evidence="3" id="KW-1003">Cell membrane</keyword>
<proteinExistence type="inferred from homology"/>
<keyword evidence="5 7" id="KW-1133">Transmembrane helix</keyword>
<dbReference type="Gene3D" id="3.30.240.20">
    <property type="entry name" value="bsu07140 like domains"/>
    <property type="match status" value="2"/>
</dbReference>
<evidence type="ECO:0000313" key="10">
    <source>
        <dbReference type="EMBL" id="MBZ5751083.1"/>
    </source>
</evidence>
<dbReference type="InterPro" id="IPR023090">
    <property type="entry name" value="UPF0702_alpha/beta_dom_sf"/>
</dbReference>
<gene>
    <name evidence="10" type="ORF">K9V48_12685</name>
</gene>
<dbReference type="InterPro" id="IPR007353">
    <property type="entry name" value="DUF421"/>
</dbReference>